<evidence type="ECO:0000256" key="4">
    <source>
        <dbReference type="ARBA" id="ARBA00021889"/>
    </source>
</evidence>
<dbReference type="InterPro" id="IPR050962">
    <property type="entry name" value="Phosphate-bind_PstS"/>
</dbReference>
<dbReference type="RefSeq" id="WP_043757935.1">
    <property type="nucleotide sequence ID" value="NZ_AONC01000085.1"/>
</dbReference>
<evidence type="ECO:0000256" key="3">
    <source>
        <dbReference type="ARBA" id="ARBA00011529"/>
    </source>
</evidence>
<dbReference type="AlphaFoldDB" id="W9UZW1"/>
<gene>
    <name evidence="10" type="ORF">D779_4037</name>
</gene>
<dbReference type="GO" id="GO:0035435">
    <property type="term" value="P:phosphate ion transmembrane transport"/>
    <property type="evidence" value="ECO:0007669"/>
    <property type="project" value="InterPro"/>
</dbReference>
<dbReference type="EMBL" id="AONC01000085">
    <property type="protein sequence ID" value="EXJ12619.1"/>
    <property type="molecule type" value="Genomic_DNA"/>
</dbReference>
<dbReference type="OrthoDB" id="9801510at2"/>
<organism evidence="10 11">
    <name type="scientific">Imhoffiella purpurea</name>
    <dbReference type="NCBI Taxonomy" id="1249627"/>
    <lineage>
        <taxon>Bacteria</taxon>
        <taxon>Pseudomonadati</taxon>
        <taxon>Pseudomonadota</taxon>
        <taxon>Gammaproteobacteria</taxon>
        <taxon>Chromatiales</taxon>
        <taxon>Chromatiaceae</taxon>
        <taxon>Imhoffiella</taxon>
    </lineage>
</organism>
<dbReference type="InterPro" id="IPR005673">
    <property type="entry name" value="ABC_phos-bd_PstS"/>
</dbReference>
<feature type="signal peptide" evidence="8">
    <location>
        <begin position="1"/>
        <end position="28"/>
    </location>
</feature>
<accession>W9UZW1</accession>
<dbReference type="NCBIfam" id="TIGR00975">
    <property type="entry name" value="3a0107s03"/>
    <property type="match status" value="1"/>
</dbReference>
<evidence type="ECO:0000256" key="8">
    <source>
        <dbReference type="SAM" id="SignalP"/>
    </source>
</evidence>
<keyword evidence="8" id="KW-0732">Signal</keyword>
<feature type="domain" description="PBP" evidence="9">
    <location>
        <begin position="28"/>
        <end position="319"/>
    </location>
</feature>
<dbReference type="SUPFAM" id="SSF53850">
    <property type="entry name" value="Periplasmic binding protein-like II"/>
    <property type="match status" value="1"/>
</dbReference>
<sequence>MPLPLTFRSLSLILACWMATSVGTSALAAETMKIVGAGASFPAPIYLRWVRDYYLAHPDVQIDYQAIGSGGGIANLINGMLDFAGSDVPMKPEDAAKVEGGIVQLPMTAGAIVIAYHLPGFSELKLSREAVSGIFLGNISNWNDPAIAATNPGVDLPDMPIFVVTRGDSSGTTFVTTRHLGAISTQFAEDVGIDMNPDWPKALKERGALVRGLGNGGVAAYIRAIPGSIGYLQYAYAHLTNMQMVELQNRAGEFVPPSGEYFRQAIESFRADLDLSEVSDPKGDGSYPVLSLSWMILHKDYPDDKAAVIKDFLRYALTDGQQVADLLGYIPLPAEAVKAILEKVEEIH</sequence>
<dbReference type="PATRIC" id="fig|1249627.3.peg.4100"/>
<comment type="caution">
    <text evidence="10">The sequence shown here is derived from an EMBL/GenBank/DDBJ whole genome shotgun (WGS) entry which is preliminary data.</text>
</comment>
<proteinExistence type="inferred from homology"/>
<comment type="subunit">
    <text evidence="3 7">The complex is composed of two ATP-binding proteins (PstB), two transmembrane proteins (PstC and PstA) and a solute-binding protein (PstS).</text>
</comment>
<keyword evidence="5 7" id="KW-0813">Transport</keyword>
<dbReference type="GO" id="GO:0042301">
    <property type="term" value="F:phosphate ion binding"/>
    <property type="evidence" value="ECO:0007669"/>
    <property type="project" value="InterPro"/>
</dbReference>
<evidence type="ECO:0000313" key="11">
    <source>
        <dbReference type="Proteomes" id="UP000019460"/>
    </source>
</evidence>
<reference evidence="10 11" key="1">
    <citation type="submission" date="2012-11" db="EMBL/GenBank/DDBJ databases">
        <title>Genome assembly of Thiorhodococcus sp. AK35.</title>
        <authorList>
            <person name="Nupur N."/>
            <person name="Khatri I."/>
            <person name="Subramanian S."/>
            <person name="Pinnaka A."/>
        </authorList>
    </citation>
    <scope>NUCLEOTIDE SEQUENCE [LARGE SCALE GENOMIC DNA]</scope>
    <source>
        <strain evidence="10 11">AK35</strain>
    </source>
</reference>
<evidence type="ECO:0000259" key="9">
    <source>
        <dbReference type="Pfam" id="PF12849"/>
    </source>
</evidence>
<name>W9UZW1_9GAMM</name>
<dbReference type="PANTHER" id="PTHR42996:SF1">
    <property type="entry name" value="PHOSPHATE-BINDING PROTEIN PSTS"/>
    <property type="match status" value="1"/>
</dbReference>
<protein>
    <recommendedName>
        <fullName evidence="4 7">Phosphate-binding protein PstS</fullName>
    </recommendedName>
</protein>
<dbReference type="Pfam" id="PF12849">
    <property type="entry name" value="PBP_like_2"/>
    <property type="match status" value="1"/>
</dbReference>
<dbReference type="Proteomes" id="UP000019460">
    <property type="component" value="Unassembled WGS sequence"/>
</dbReference>
<dbReference type="InterPro" id="IPR024370">
    <property type="entry name" value="PBP_domain"/>
</dbReference>
<dbReference type="PANTHER" id="PTHR42996">
    <property type="entry name" value="PHOSPHATE-BINDING PROTEIN PSTS"/>
    <property type="match status" value="1"/>
</dbReference>
<evidence type="ECO:0000256" key="6">
    <source>
        <dbReference type="ARBA" id="ARBA00022592"/>
    </source>
</evidence>
<dbReference type="STRING" id="1249627.D779_4037"/>
<evidence type="ECO:0000256" key="5">
    <source>
        <dbReference type="ARBA" id="ARBA00022448"/>
    </source>
</evidence>
<evidence type="ECO:0000256" key="1">
    <source>
        <dbReference type="ARBA" id="ARBA00002841"/>
    </source>
</evidence>
<dbReference type="Gene3D" id="3.40.190.10">
    <property type="entry name" value="Periplasmic binding protein-like II"/>
    <property type="match status" value="2"/>
</dbReference>
<feature type="chain" id="PRO_5004933744" description="Phosphate-binding protein PstS" evidence="8">
    <location>
        <begin position="29"/>
        <end position="348"/>
    </location>
</feature>
<comment type="function">
    <text evidence="1 7">Part of the ABC transporter complex PstSACB involved in phosphate import.</text>
</comment>
<dbReference type="GO" id="GO:0043190">
    <property type="term" value="C:ATP-binding cassette (ABC) transporter complex"/>
    <property type="evidence" value="ECO:0007669"/>
    <property type="project" value="InterPro"/>
</dbReference>
<evidence type="ECO:0000256" key="2">
    <source>
        <dbReference type="ARBA" id="ARBA00008725"/>
    </source>
</evidence>
<evidence type="ECO:0000313" key="10">
    <source>
        <dbReference type="EMBL" id="EXJ12619.1"/>
    </source>
</evidence>
<comment type="similarity">
    <text evidence="2 7">Belongs to the PstS family.</text>
</comment>
<dbReference type="eggNOG" id="COG0226">
    <property type="taxonomic scope" value="Bacteria"/>
</dbReference>
<dbReference type="CDD" id="cd13565">
    <property type="entry name" value="PBP2_PstS"/>
    <property type="match status" value="1"/>
</dbReference>
<keyword evidence="11" id="KW-1185">Reference proteome</keyword>
<keyword evidence="6 7" id="KW-0592">Phosphate transport</keyword>
<evidence type="ECO:0000256" key="7">
    <source>
        <dbReference type="PIRNR" id="PIRNR002756"/>
    </source>
</evidence>
<dbReference type="PIRSF" id="PIRSF002756">
    <property type="entry name" value="PstS"/>
    <property type="match status" value="1"/>
</dbReference>